<reference evidence="2 3" key="1">
    <citation type="submission" date="2018-06" db="EMBL/GenBank/DDBJ databases">
        <authorList>
            <consortium name="Pathogen Informatics"/>
            <person name="Doyle S."/>
        </authorList>
    </citation>
    <scope>NUCLEOTIDE SEQUENCE [LARGE SCALE GENOMIC DNA]</scope>
    <source>
        <strain evidence="2 3">NCTC4524</strain>
    </source>
</reference>
<gene>
    <name evidence="2" type="ORF">NCTC4524_03400</name>
</gene>
<dbReference type="InterPro" id="IPR011008">
    <property type="entry name" value="Dimeric_a/b-barrel"/>
</dbReference>
<dbReference type="Proteomes" id="UP000254945">
    <property type="component" value="Unassembled WGS sequence"/>
</dbReference>
<name>A0A378W3N0_9MYCO</name>
<keyword evidence="2" id="KW-0503">Monooxygenase</keyword>
<evidence type="ECO:0000259" key="1">
    <source>
        <dbReference type="Pfam" id="PF03992"/>
    </source>
</evidence>
<dbReference type="InterPro" id="IPR007138">
    <property type="entry name" value="ABM_dom"/>
</dbReference>
<keyword evidence="2" id="KW-0560">Oxidoreductase</keyword>
<dbReference type="Gene3D" id="3.30.70.100">
    <property type="match status" value="1"/>
</dbReference>
<evidence type="ECO:0000313" key="3">
    <source>
        <dbReference type="Proteomes" id="UP000254945"/>
    </source>
</evidence>
<accession>A0A378W3N0</accession>
<feature type="domain" description="ABM" evidence="1">
    <location>
        <begin position="13"/>
        <end position="71"/>
    </location>
</feature>
<dbReference type="GO" id="GO:0004497">
    <property type="term" value="F:monooxygenase activity"/>
    <property type="evidence" value="ECO:0007669"/>
    <property type="project" value="UniProtKB-KW"/>
</dbReference>
<organism evidence="2 3">
    <name type="scientific">Mycolicibacterium senegalense</name>
    <dbReference type="NCBI Taxonomy" id="1796"/>
    <lineage>
        <taxon>Bacteria</taxon>
        <taxon>Bacillati</taxon>
        <taxon>Actinomycetota</taxon>
        <taxon>Actinomycetes</taxon>
        <taxon>Mycobacteriales</taxon>
        <taxon>Mycobacteriaceae</taxon>
        <taxon>Mycolicibacterium</taxon>
    </lineage>
</organism>
<dbReference type="EMBL" id="UGQQ01000002">
    <property type="protein sequence ID" value="SUA27429.1"/>
    <property type="molecule type" value="Genomic_DNA"/>
</dbReference>
<proteinExistence type="predicted"/>
<dbReference type="RefSeq" id="WP_051752299.1">
    <property type="nucleotide sequence ID" value="NZ_CP081000.1"/>
</dbReference>
<dbReference type="AlphaFoldDB" id="A0A378W3N0"/>
<dbReference type="SUPFAM" id="SSF54909">
    <property type="entry name" value="Dimeric alpha+beta barrel"/>
    <property type="match status" value="1"/>
</dbReference>
<protein>
    <submittedName>
        <fullName evidence="2">Antibiotic biosynthesis monooxygenase</fullName>
    </submittedName>
</protein>
<sequence>MGEIQLRATFPGIANGKLDEFTALAKDAVVAVRGEAGALQYDWFLSDDRTRCVVLEKYASSEAVLAHLANAGALIGQLAGLGGGLDIEVFGDVSPELRQALAATAPPIYASFLSL</sequence>
<dbReference type="Pfam" id="PF03992">
    <property type="entry name" value="ABM"/>
    <property type="match status" value="1"/>
</dbReference>
<evidence type="ECO:0000313" key="2">
    <source>
        <dbReference type="EMBL" id="SUA27429.1"/>
    </source>
</evidence>